<evidence type="ECO:0000313" key="2">
    <source>
        <dbReference type="Proteomes" id="UP000000249"/>
    </source>
</evidence>
<proteinExistence type="predicted"/>
<accession>A0A0H3ADS4</accession>
<reference evidence="1 2" key="1">
    <citation type="submission" date="2007-03" db="EMBL/GenBank/DDBJ databases">
        <authorList>
            <person name="Heidelberg J."/>
        </authorList>
    </citation>
    <scope>NUCLEOTIDE SEQUENCE [LARGE SCALE GENOMIC DNA]</scope>
    <source>
        <strain evidence="2">ATCC 39541 / Classical Ogawa 395 / O395</strain>
    </source>
</reference>
<dbReference type="AlphaFoldDB" id="A0A0H3ADS4"/>
<dbReference type="Proteomes" id="UP000000249">
    <property type="component" value="Chromosome 2"/>
</dbReference>
<dbReference type="KEGG" id="vco:VC0395_0305"/>
<name>A0A0H3ADS4_VIBC3</name>
<evidence type="ECO:0000313" key="1">
    <source>
        <dbReference type="EMBL" id="ABQ18400.1"/>
    </source>
</evidence>
<dbReference type="EMBL" id="CP000626">
    <property type="protein sequence ID" value="ABQ18400.1"/>
    <property type="molecule type" value="Genomic_DNA"/>
</dbReference>
<protein>
    <submittedName>
        <fullName evidence="1">Uncharacterized protein</fullName>
    </submittedName>
</protein>
<organism evidence="1 2">
    <name type="scientific">Vibrio cholerae serotype O1 (strain ATCC 39541 / Classical Ogawa 395 / O395)</name>
    <dbReference type="NCBI Taxonomy" id="345073"/>
    <lineage>
        <taxon>Bacteria</taxon>
        <taxon>Pseudomonadati</taxon>
        <taxon>Pseudomonadota</taxon>
        <taxon>Gammaproteobacteria</taxon>
        <taxon>Vibrionales</taxon>
        <taxon>Vibrionaceae</taxon>
        <taxon>Vibrio</taxon>
    </lineage>
</organism>
<gene>
    <name evidence="1" type="ordered locus">VC0395_0305</name>
</gene>
<sequence length="37" mass="4614">MSRRTSRQRHWYQLLREKSHQKEILIHDKNPLPSSEK</sequence>